<gene>
    <name evidence="1" type="ORF">DD235_11870</name>
</gene>
<dbReference type="Proteomes" id="UP000245212">
    <property type="component" value="Unassembled WGS sequence"/>
</dbReference>
<dbReference type="AlphaFoldDB" id="A0A2V1K1S2"/>
<evidence type="ECO:0000313" key="2">
    <source>
        <dbReference type="Proteomes" id="UP000245212"/>
    </source>
</evidence>
<keyword evidence="2" id="KW-1185">Reference proteome</keyword>
<evidence type="ECO:0000313" key="1">
    <source>
        <dbReference type="EMBL" id="PWF22076.1"/>
    </source>
</evidence>
<protein>
    <submittedName>
        <fullName evidence="1">Uncharacterized protein</fullName>
    </submittedName>
</protein>
<name>A0A2V1K1S2_9BURK</name>
<comment type="caution">
    <text evidence="1">The sequence shown here is derived from an EMBL/GenBank/DDBJ whole genome shotgun (WGS) entry which is preliminary data.</text>
</comment>
<reference evidence="2" key="1">
    <citation type="submission" date="2018-05" db="EMBL/GenBank/DDBJ databases">
        <authorList>
            <person name="Li Y."/>
        </authorList>
    </citation>
    <scope>NUCLEOTIDE SEQUENCE [LARGE SCALE GENOMIC DNA]</scope>
    <source>
        <strain evidence="2">3d-2-2</strain>
    </source>
</reference>
<sequence>MASNGLGRASDQCGIARTMPAISQLVAVRFARESACKGMADVWIFTYTVLPSGRHSYQNIKGLQSCNPLMALKTPQTA</sequence>
<organism evidence="1 2">
    <name type="scientific">Corticimicrobacter populi</name>
    <dbReference type="NCBI Taxonomy" id="2175229"/>
    <lineage>
        <taxon>Bacteria</taxon>
        <taxon>Pseudomonadati</taxon>
        <taxon>Pseudomonadota</taxon>
        <taxon>Betaproteobacteria</taxon>
        <taxon>Burkholderiales</taxon>
        <taxon>Alcaligenaceae</taxon>
        <taxon>Corticimicrobacter</taxon>
    </lineage>
</organism>
<proteinExistence type="predicted"/>
<dbReference type="EMBL" id="QETA01000005">
    <property type="protein sequence ID" value="PWF22076.1"/>
    <property type="molecule type" value="Genomic_DNA"/>
</dbReference>
<accession>A0A2V1K1S2</accession>